<comment type="cofactor">
    <cofactor evidence="1">
        <name>Fe(3+)</name>
        <dbReference type="ChEBI" id="CHEBI:29034"/>
    </cofactor>
</comment>
<evidence type="ECO:0000256" key="4">
    <source>
        <dbReference type="ARBA" id="ARBA00022982"/>
    </source>
</evidence>
<dbReference type="Pfam" id="PF21349">
    <property type="entry name" value="RUBY_RBDX"/>
    <property type="match status" value="1"/>
</dbReference>
<dbReference type="HOGENOM" id="CLU_095256_0_1_9"/>
<dbReference type="CDD" id="cd01041">
    <property type="entry name" value="Rubrerythrin"/>
    <property type="match status" value="1"/>
</dbReference>
<sequence>MQGKDKKHSELQSTKCDYSHPARPSSIKYGFRGTLLVSHENLSKEDFTMSDLKNSETVKNLMRAFAGESQARNRYTFAASQAKKEGLPVIQAVFSYTAGQEKEHAEIFYQYLKELQGETIFIDGGYPVDLYDQTVDLLKSARHNEYEEYQDVYKNFAEVAKQEGFLQISSSFSLISEIEKVHGDRFQLFADYMEQNKLFVSDAETGWICLNCGHIHHGLQAPKACPVCHHEQGYFVRVELSPFLR</sequence>
<dbReference type="Pfam" id="PF02915">
    <property type="entry name" value="Rubrerythrin"/>
    <property type="match status" value="1"/>
</dbReference>
<evidence type="ECO:0000256" key="6">
    <source>
        <dbReference type="SAM" id="MobiDB-lite"/>
    </source>
</evidence>
<dbReference type="InterPro" id="IPR003251">
    <property type="entry name" value="Rr_diiron-bd_dom"/>
</dbReference>
<dbReference type="NCBIfam" id="NF045767">
    <property type="entry name" value="RuberyRbr"/>
    <property type="match status" value="1"/>
</dbReference>
<dbReference type="CDD" id="cd00729">
    <property type="entry name" value="rubredoxin_SM"/>
    <property type="match status" value="1"/>
</dbReference>
<evidence type="ECO:0000313" key="8">
    <source>
        <dbReference type="EMBL" id="EFD01225.1"/>
    </source>
</evidence>
<keyword evidence="5" id="KW-0408">Iron</keyword>
<dbReference type="GO" id="GO:0016491">
    <property type="term" value="F:oxidoreductase activity"/>
    <property type="evidence" value="ECO:0007669"/>
    <property type="project" value="InterPro"/>
</dbReference>
<dbReference type="PROSITE" id="PS50905">
    <property type="entry name" value="FERRITIN_LIKE"/>
    <property type="match status" value="1"/>
</dbReference>
<evidence type="ECO:0000256" key="2">
    <source>
        <dbReference type="ARBA" id="ARBA00022448"/>
    </source>
</evidence>
<dbReference type="Gene3D" id="1.20.1260.10">
    <property type="match status" value="1"/>
</dbReference>
<evidence type="ECO:0000256" key="1">
    <source>
        <dbReference type="ARBA" id="ARBA00001965"/>
    </source>
</evidence>
<dbReference type="InterPro" id="IPR048574">
    <property type="entry name" value="RUBY_RBDX"/>
</dbReference>
<protein>
    <submittedName>
        <fullName evidence="8">Rubrerythrin</fullName>
    </submittedName>
</protein>
<comment type="caution">
    <text evidence="8">The sequence shown here is derived from an EMBL/GenBank/DDBJ whole genome shotgun (WGS) entry which is preliminary data.</text>
</comment>
<dbReference type="SUPFAM" id="SSF47240">
    <property type="entry name" value="Ferritin-like"/>
    <property type="match status" value="1"/>
</dbReference>
<gene>
    <name evidence="8" type="ORF">CLOSTHATH_00547</name>
</gene>
<dbReference type="InterPro" id="IPR009078">
    <property type="entry name" value="Ferritin-like_SF"/>
</dbReference>
<dbReference type="GO" id="GO:0046872">
    <property type="term" value="F:metal ion binding"/>
    <property type="evidence" value="ECO:0007669"/>
    <property type="project" value="UniProtKB-KW"/>
</dbReference>
<evidence type="ECO:0000313" key="9">
    <source>
        <dbReference type="Proteomes" id="UP000004968"/>
    </source>
</evidence>
<dbReference type="AlphaFoldDB" id="D3AAC7"/>
<keyword evidence="4" id="KW-0249">Electron transport</keyword>
<dbReference type="PANTHER" id="PTHR43865">
    <property type="entry name" value="RUBRERYTHRIN-RELATED"/>
    <property type="match status" value="1"/>
</dbReference>
<dbReference type="Proteomes" id="UP000004968">
    <property type="component" value="Unassembled WGS sequence"/>
</dbReference>
<organism evidence="8 9">
    <name type="scientific">Hungatella hathewayi DSM 13479</name>
    <dbReference type="NCBI Taxonomy" id="566550"/>
    <lineage>
        <taxon>Bacteria</taxon>
        <taxon>Bacillati</taxon>
        <taxon>Bacillota</taxon>
        <taxon>Clostridia</taxon>
        <taxon>Lachnospirales</taxon>
        <taxon>Lachnospiraceae</taxon>
        <taxon>Hungatella</taxon>
    </lineage>
</organism>
<accession>D3AAC7</accession>
<dbReference type="SUPFAM" id="SSF57802">
    <property type="entry name" value="Rubredoxin-like"/>
    <property type="match status" value="1"/>
</dbReference>
<feature type="domain" description="Ferritin-like diiron" evidence="7">
    <location>
        <begin position="51"/>
        <end position="197"/>
    </location>
</feature>
<dbReference type="PANTHER" id="PTHR43865:SF1">
    <property type="entry name" value="RUBRERYTHRIN-RELATED"/>
    <property type="match status" value="1"/>
</dbReference>
<evidence type="ECO:0000256" key="5">
    <source>
        <dbReference type="ARBA" id="ARBA00023004"/>
    </source>
</evidence>
<keyword evidence="3" id="KW-0479">Metal-binding</keyword>
<dbReference type="Gene3D" id="2.20.28.10">
    <property type="match status" value="1"/>
</dbReference>
<evidence type="ECO:0000256" key="3">
    <source>
        <dbReference type="ARBA" id="ARBA00022723"/>
    </source>
</evidence>
<evidence type="ECO:0000259" key="7">
    <source>
        <dbReference type="PROSITE" id="PS50905"/>
    </source>
</evidence>
<dbReference type="InterPro" id="IPR012347">
    <property type="entry name" value="Ferritin-like"/>
</dbReference>
<keyword evidence="2" id="KW-0813">Transport</keyword>
<dbReference type="EMBL" id="ACIO01000032">
    <property type="protein sequence ID" value="EFD01225.1"/>
    <property type="molecule type" value="Genomic_DNA"/>
</dbReference>
<dbReference type="InterPro" id="IPR052364">
    <property type="entry name" value="Rubrerythrin"/>
</dbReference>
<feature type="region of interest" description="Disordered" evidence="6">
    <location>
        <begin position="1"/>
        <end position="22"/>
    </location>
</feature>
<reference evidence="8 9" key="1">
    <citation type="submission" date="2010-01" db="EMBL/GenBank/DDBJ databases">
        <authorList>
            <person name="Weinstock G."/>
            <person name="Sodergren E."/>
            <person name="Clifton S."/>
            <person name="Fulton L."/>
            <person name="Fulton B."/>
            <person name="Courtney L."/>
            <person name="Fronick C."/>
            <person name="Harrison M."/>
            <person name="Strong C."/>
            <person name="Farmer C."/>
            <person name="Delahaunty K."/>
            <person name="Markovic C."/>
            <person name="Hall O."/>
            <person name="Minx P."/>
            <person name="Tomlinson C."/>
            <person name="Mitreva M."/>
            <person name="Nelson J."/>
            <person name="Hou S."/>
            <person name="Wollam A."/>
            <person name="Pepin K.H."/>
            <person name="Johnson M."/>
            <person name="Bhonagiri V."/>
            <person name="Nash W.E."/>
            <person name="Warren W."/>
            <person name="Chinwalla A."/>
            <person name="Mardis E.R."/>
            <person name="Wilson R.K."/>
        </authorList>
    </citation>
    <scope>NUCLEOTIDE SEQUENCE [LARGE SCALE GENOMIC DNA]</scope>
    <source>
        <strain evidence="8 9">DSM 13479</strain>
    </source>
</reference>
<name>D3AAC7_9FIRM</name>
<dbReference type="InterPro" id="IPR009040">
    <property type="entry name" value="Ferritin-like_diiron"/>
</dbReference>
<proteinExistence type="predicted"/>